<sequence>MNKYRLKAFQTVFCPDLRRKGAVAGKSFHCSLFFSNSALYVGNRQIGVVFDSFK</sequence>
<name>A0A0H5QDP1_NEIMI</name>
<proteinExistence type="predicted"/>
<evidence type="ECO:0000313" key="2">
    <source>
        <dbReference type="Proteomes" id="UP000182715"/>
    </source>
</evidence>
<accession>A0A0H5QDP1</accession>
<organism evidence="1 2">
    <name type="scientific">Neisseria meningitidis serogroup B</name>
    <dbReference type="NCBI Taxonomy" id="491"/>
    <lineage>
        <taxon>Bacteria</taxon>
        <taxon>Pseudomonadati</taxon>
        <taxon>Pseudomonadota</taxon>
        <taxon>Betaproteobacteria</taxon>
        <taxon>Neisseriales</taxon>
        <taxon>Neisseriaceae</taxon>
        <taxon>Neisseria</taxon>
    </lineage>
</organism>
<reference evidence="1 2" key="1">
    <citation type="submission" date="2014-11" db="EMBL/GenBank/DDBJ databases">
        <authorList>
            <person name="Diene M.Seydina."/>
        </authorList>
    </citation>
    <scope>NUCLEOTIDE SEQUENCE [LARGE SCALE GENOMIC DNA]</scope>
    <source>
        <strain evidence="1 2">Neisseria meningitidis CHUV</strain>
    </source>
</reference>
<protein>
    <submittedName>
        <fullName evidence="1">Uncharacterized protein</fullName>
    </submittedName>
</protein>
<dbReference type="Proteomes" id="UP000182715">
    <property type="component" value="Unassembled WGS sequence"/>
</dbReference>
<dbReference type="AlphaFoldDB" id="A0A0H5QDP1"/>
<dbReference type="EMBL" id="CVTF01000066">
    <property type="protein sequence ID" value="CRY99355.1"/>
    <property type="molecule type" value="Genomic_DNA"/>
</dbReference>
<evidence type="ECO:0000313" key="1">
    <source>
        <dbReference type="EMBL" id="CRY99355.1"/>
    </source>
</evidence>